<feature type="region of interest" description="Disordered" evidence="7">
    <location>
        <begin position="627"/>
        <end position="739"/>
    </location>
</feature>
<dbReference type="InterPro" id="IPR011009">
    <property type="entry name" value="Kinase-like_dom_sf"/>
</dbReference>
<dbReference type="InterPro" id="IPR017441">
    <property type="entry name" value="Protein_kinase_ATP_BS"/>
</dbReference>
<feature type="compositionally biased region" description="Acidic residues" evidence="7">
    <location>
        <begin position="871"/>
        <end position="889"/>
    </location>
</feature>
<feature type="compositionally biased region" description="Polar residues" evidence="7">
    <location>
        <begin position="708"/>
        <end position="722"/>
    </location>
</feature>
<accession>A0A7S2RB86</accession>
<feature type="region of interest" description="Disordered" evidence="7">
    <location>
        <begin position="1007"/>
        <end position="1027"/>
    </location>
</feature>
<organism evidence="10">
    <name type="scientific">Rhizochromulina marina</name>
    <dbReference type="NCBI Taxonomy" id="1034831"/>
    <lineage>
        <taxon>Eukaryota</taxon>
        <taxon>Sar</taxon>
        <taxon>Stramenopiles</taxon>
        <taxon>Ochrophyta</taxon>
        <taxon>Dictyochophyceae</taxon>
        <taxon>Rhizochromulinales</taxon>
        <taxon>Rhizochromulina</taxon>
    </lineage>
</organism>
<feature type="compositionally biased region" description="Low complexity" evidence="7">
    <location>
        <begin position="1236"/>
        <end position="1303"/>
    </location>
</feature>
<evidence type="ECO:0000259" key="9">
    <source>
        <dbReference type="PROSITE" id="PS51746"/>
    </source>
</evidence>
<evidence type="ECO:0000256" key="2">
    <source>
        <dbReference type="ARBA" id="ARBA00022679"/>
    </source>
</evidence>
<dbReference type="GO" id="GO:0004674">
    <property type="term" value="F:protein serine/threonine kinase activity"/>
    <property type="evidence" value="ECO:0007669"/>
    <property type="project" value="UniProtKB-KW"/>
</dbReference>
<dbReference type="GO" id="GO:0005524">
    <property type="term" value="F:ATP binding"/>
    <property type="evidence" value="ECO:0007669"/>
    <property type="project" value="UniProtKB-UniRule"/>
</dbReference>
<feature type="region of interest" description="Disordered" evidence="7">
    <location>
        <begin position="207"/>
        <end position="251"/>
    </location>
</feature>
<feature type="domain" description="Protein kinase" evidence="8">
    <location>
        <begin position="36"/>
        <end position="356"/>
    </location>
</feature>
<evidence type="ECO:0000256" key="7">
    <source>
        <dbReference type="SAM" id="MobiDB-lite"/>
    </source>
</evidence>
<keyword evidence="4" id="KW-0418">Kinase</keyword>
<dbReference type="InterPro" id="IPR036457">
    <property type="entry name" value="PPM-type-like_dom_sf"/>
</dbReference>
<feature type="compositionally biased region" description="Polar residues" evidence="7">
    <location>
        <begin position="681"/>
        <end position="697"/>
    </location>
</feature>
<evidence type="ECO:0008006" key="11">
    <source>
        <dbReference type="Google" id="ProtNLM"/>
    </source>
</evidence>
<dbReference type="SUPFAM" id="SSF81606">
    <property type="entry name" value="PP2C-like"/>
    <property type="match status" value="2"/>
</dbReference>
<evidence type="ECO:0000256" key="6">
    <source>
        <dbReference type="PROSITE-ProRule" id="PRU10141"/>
    </source>
</evidence>
<evidence type="ECO:0000256" key="4">
    <source>
        <dbReference type="ARBA" id="ARBA00022777"/>
    </source>
</evidence>
<dbReference type="SMART" id="SM00332">
    <property type="entry name" value="PP2Cc"/>
    <property type="match status" value="1"/>
</dbReference>
<gene>
    <name evidence="10" type="ORF">RMAR1173_LOCUS2652</name>
</gene>
<keyword evidence="1" id="KW-0723">Serine/threonine-protein kinase</keyword>
<feature type="region of interest" description="Disordered" evidence="7">
    <location>
        <begin position="391"/>
        <end position="441"/>
    </location>
</feature>
<dbReference type="SUPFAM" id="SSF56112">
    <property type="entry name" value="Protein kinase-like (PK-like)"/>
    <property type="match status" value="1"/>
</dbReference>
<feature type="compositionally biased region" description="Low complexity" evidence="7">
    <location>
        <begin position="1315"/>
        <end position="1329"/>
    </location>
</feature>
<feature type="compositionally biased region" description="Gly residues" evidence="7">
    <location>
        <begin position="235"/>
        <end position="244"/>
    </location>
</feature>
<feature type="region of interest" description="Disordered" evidence="7">
    <location>
        <begin position="799"/>
        <end position="933"/>
    </location>
</feature>
<dbReference type="SMART" id="SM00220">
    <property type="entry name" value="S_TKc"/>
    <property type="match status" value="1"/>
</dbReference>
<feature type="region of interest" description="Disordered" evidence="7">
    <location>
        <begin position="460"/>
        <end position="484"/>
    </location>
</feature>
<sequence>MGGGASSNRFKRDAEVALHVKKASKHFDEARVGDFVLTEVELGRGAFSIVKLGIYRPSEGKAWDARGEREVAIKCVDMKKLRQRDMDSLADEVQILKQMRHPSIIEVEAVLNDGNFFYIVMEKLEGGELFDRIVKKESYTEREAQNTTLILLNAVGYMHSRNIVHRDLKPENLLLKSNENDTDIKIADFGSAIFLPNANREALEALEDGDSPSGAAAAAAATAAAVDEEEDGEGKGLGPAGTGGSKTQRKKANHALGTPYFMAPELFECNDGSNAALAPSIDIWSLGATLYMLVCGRPPWMGRNELELSHQIQHIELSFPNAQRLDPHVRHLLNKVLVKEHSRRLTLEQIARHDWVTREGSDPLEWNDEDFRGAVTKRDIKAATRRGSVSIAGNDLEGTKPRKKRSTPTISQLASLGLPARSPRSRSPRSRSPLAPQGSGSFAAVQSAGLSGVDLLAGKAQGAKSGGDASAEQPKLASTWSSPDMLRERGIIATQSEGCMVPGDSEVRGPTLFLDELELDDEHEEVGFNPAGGEPAQEDEASSPGSRGKTQYPSQRGQYRPRSNTTGDVRGSVSKRQGKGPRGSTQQRNPRAPRSPRSSIQRQELQQGAKNMEVTHEFKDLAVRLRKGKLADDEAFTRGEQRYMEMTLTPASSKLRGFPPDAEAAEGAQHGADDSPLPSELKSTGSHATLSATSSEASMAPPGGQQPGLITSASSSRSITKAESSGGDEGDGGSESRKGLRKITQTFKFVPAAVEVVDGDAASGKQLARRGLLRLGERENISSVPKISREAAMNLSMQSIRSSAVSTAEGSSGLRKSRSPSNAPSPMVLGAITVDGDDSENDEDGAFDVGGQSADRPGAAGGSATASDMFGSEDDSDDGSDYSDLDDGTNIESVNEFLEEAITLDKKRRQPKTDEDLSKGEEKFRPLPRDQDPWFRRRRPEQIKASPRRRTPPVVHVNVQVRNWGQQRNLAATRIRYGFTSNQGPCAYMEDRVSALPLFSDIAPPAAGSGGAAVTSPRASAARSKPSTPTASKAAAVAAAAAAAVLPAGDHCILSASSFFGVFDGHRGAEVAEQLQKELQVKVHEKLQGVRVSDIQSGRIDEGLKAAFLEVEAAVVQREHQRITEERKQQHLTASRSAGATAVCCVLFRARLPPLGTPMDGPTPRTSTLLASPSPSRSSSPRRFSCSSAASPRDSILSLRDSAIRESEAETEDSEAASPPSSSAPSPGPTPRQSSPGLRARPSPGAAPGRARGSLKSGSGSASPQGAAASSHRNSQRATPGRAANAAGAASSGGSAKRTSTNSRRSKSPAEVRSPRSPRSPRSGGRASGWSDVGLAEGSGPVKERVYLVAANVGDSRAVISRAGKAVALTTDHKVEAPQERERILAAGGNITDGRLEGILAVSRAFGDIALKSKQLTTGQLSNDPTEKSALTAEPEVTHTLVTVNDEFLVIATDGLWDVLSNQQVVNFVRRRLKTHNCAQRAANDLVQEALDQGSHDNTSAVVCMLNQN</sequence>
<feature type="binding site" evidence="6">
    <location>
        <position position="74"/>
    </location>
    <ligand>
        <name>ATP</name>
        <dbReference type="ChEBI" id="CHEBI:30616"/>
    </ligand>
</feature>
<proteinExistence type="predicted"/>
<reference evidence="10" key="1">
    <citation type="submission" date="2021-01" db="EMBL/GenBank/DDBJ databases">
        <authorList>
            <person name="Corre E."/>
            <person name="Pelletier E."/>
            <person name="Niang G."/>
            <person name="Scheremetjew M."/>
            <person name="Finn R."/>
            <person name="Kale V."/>
            <person name="Holt S."/>
            <person name="Cochrane G."/>
            <person name="Meng A."/>
            <person name="Brown T."/>
            <person name="Cohen L."/>
        </authorList>
    </citation>
    <scope>NUCLEOTIDE SEQUENCE</scope>
    <source>
        <strain evidence="10">CCMP1243</strain>
    </source>
</reference>
<dbReference type="PROSITE" id="PS50011">
    <property type="entry name" value="PROTEIN_KINASE_DOM"/>
    <property type="match status" value="1"/>
</dbReference>
<evidence type="ECO:0000256" key="3">
    <source>
        <dbReference type="ARBA" id="ARBA00022741"/>
    </source>
</evidence>
<evidence type="ECO:0000313" key="10">
    <source>
        <dbReference type="EMBL" id="CAD9665887.1"/>
    </source>
</evidence>
<keyword evidence="3 6" id="KW-0547">Nucleotide-binding</keyword>
<feature type="compositionally biased region" description="Low complexity" evidence="7">
    <location>
        <begin position="1162"/>
        <end position="1193"/>
    </location>
</feature>
<feature type="compositionally biased region" description="Basic and acidic residues" evidence="7">
    <location>
        <begin position="911"/>
        <end position="933"/>
    </location>
</feature>
<feature type="compositionally biased region" description="Polar residues" evidence="7">
    <location>
        <begin position="799"/>
        <end position="810"/>
    </location>
</feature>
<feature type="domain" description="PPM-type phosphatase" evidence="9">
    <location>
        <begin position="976"/>
        <end position="1506"/>
    </location>
</feature>
<feature type="compositionally biased region" description="Polar residues" evidence="7">
    <location>
        <begin position="543"/>
        <end position="567"/>
    </location>
</feature>
<protein>
    <recommendedName>
        <fullName evidence="11">Protein-serine/threonine phosphatase</fullName>
    </recommendedName>
</protein>
<dbReference type="PANTHER" id="PTHR24349">
    <property type="entry name" value="SERINE/THREONINE-PROTEIN KINASE"/>
    <property type="match status" value="1"/>
</dbReference>
<dbReference type="InterPro" id="IPR050205">
    <property type="entry name" value="CDPK_Ser/Thr_kinases"/>
</dbReference>
<evidence type="ECO:0000256" key="1">
    <source>
        <dbReference type="ARBA" id="ARBA00022527"/>
    </source>
</evidence>
<evidence type="ECO:0000259" key="8">
    <source>
        <dbReference type="PROSITE" id="PS50011"/>
    </source>
</evidence>
<dbReference type="InterPro" id="IPR001932">
    <property type="entry name" value="PPM-type_phosphatase-like_dom"/>
</dbReference>
<keyword evidence="5 6" id="KW-0067">ATP-binding</keyword>
<name>A0A7S2RB86_9STRA</name>
<dbReference type="CDD" id="cd00143">
    <property type="entry name" value="PP2Cc"/>
    <property type="match status" value="1"/>
</dbReference>
<dbReference type="Pfam" id="PF00481">
    <property type="entry name" value="PP2C"/>
    <property type="match status" value="1"/>
</dbReference>
<dbReference type="PROSITE" id="PS00107">
    <property type="entry name" value="PROTEIN_KINASE_ATP"/>
    <property type="match status" value="1"/>
</dbReference>
<feature type="region of interest" description="Disordered" evidence="7">
    <location>
        <begin position="1154"/>
        <end position="1336"/>
    </location>
</feature>
<evidence type="ECO:0000256" key="5">
    <source>
        <dbReference type="ARBA" id="ARBA00022840"/>
    </source>
</evidence>
<dbReference type="InterPro" id="IPR000719">
    <property type="entry name" value="Prot_kinase_dom"/>
</dbReference>
<feature type="compositionally biased region" description="Acidic residues" evidence="7">
    <location>
        <begin position="835"/>
        <end position="846"/>
    </location>
</feature>
<feature type="compositionally biased region" description="Low complexity" evidence="7">
    <location>
        <begin position="1216"/>
        <end position="1225"/>
    </location>
</feature>
<keyword evidence="2" id="KW-0808">Transferase</keyword>
<feature type="compositionally biased region" description="Low complexity" evidence="7">
    <location>
        <begin position="215"/>
        <end position="225"/>
    </location>
</feature>
<dbReference type="EMBL" id="HBHJ01004105">
    <property type="protein sequence ID" value="CAD9665887.1"/>
    <property type="molecule type" value="Transcribed_RNA"/>
</dbReference>
<feature type="compositionally biased region" description="Basic and acidic residues" evidence="7">
    <location>
        <begin position="627"/>
        <end position="643"/>
    </location>
</feature>
<feature type="compositionally biased region" description="Low complexity" evidence="7">
    <location>
        <begin position="586"/>
        <end position="603"/>
    </location>
</feature>
<dbReference type="Gene3D" id="1.10.510.10">
    <property type="entry name" value="Transferase(Phosphotransferase) domain 1"/>
    <property type="match status" value="2"/>
</dbReference>
<dbReference type="Gene3D" id="3.60.40.10">
    <property type="entry name" value="PPM-type phosphatase domain"/>
    <property type="match status" value="2"/>
</dbReference>
<dbReference type="InterPro" id="IPR008271">
    <property type="entry name" value="Ser/Thr_kinase_AS"/>
</dbReference>
<feature type="region of interest" description="Disordered" evidence="7">
    <location>
        <begin position="516"/>
        <end position="615"/>
    </location>
</feature>
<dbReference type="PROSITE" id="PS00108">
    <property type="entry name" value="PROTEIN_KINASE_ST"/>
    <property type="match status" value="1"/>
</dbReference>
<dbReference type="PROSITE" id="PS51746">
    <property type="entry name" value="PPM_2"/>
    <property type="match status" value="1"/>
</dbReference>
<dbReference type="Pfam" id="PF00069">
    <property type="entry name" value="Pkinase"/>
    <property type="match status" value="2"/>
</dbReference>